<proteinExistence type="inferred from homology"/>
<keyword evidence="4" id="KW-0067">ATP-binding</keyword>
<dbReference type="InterPro" id="IPR045851">
    <property type="entry name" value="AMP-bd_C_sf"/>
</dbReference>
<dbReference type="CDD" id="cd05904">
    <property type="entry name" value="4CL"/>
    <property type="match status" value="1"/>
</dbReference>
<dbReference type="InterPro" id="IPR042099">
    <property type="entry name" value="ANL_N_sf"/>
</dbReference>
<evidence type="ECO:0000259" key="6">
    <source>
        <dbReference type="Pfam" id="PF13193"/>
    </source>
</evidence>
<dbReference type="InterPro" id="IPR000873">
    <property type="entry name" value="AMP-dep_synth/lig_dom"/>
</dbReference>
<dbReference type="PANTHER" id="PTHR24096:SF425">
    <property type="entry name" value="4-COUMARATE--COA LIGASE-LIKE 7"/>
    <property type="match status" value="1"/>
</dbReference>
<evidence type="ECO:0000256" key="1">
    <source>
        <dbReference type="ARBA" id="ARBA00006432"/>
    </source>
</evidence>
<dbReference type="FunFam" id="3.40.50.12780:FF:000003">
    <property type="entry name" value="Long-chain-fatty-acid--CoA ligase FadD"/>
    <property type="match status" value="1"/>
</dbReference>
<sequence length="540" mass="58605">MEKSGYGKDGIFRSLRPPLKFSKDENANMVSFMFKDSLSYAHRLALADADSGEKLSFREFKDKVSVVGSGLSQLGIRKGDVVLLFSPNSIYSPLCFFGIVSIGAVATTVNPLYTAMEVAKQVQDSKPKLIIAVPELWDKVKDLGLPAIVIGGDGDSKGASSPITSFSEVLTMGVQKSAPEVIIKQTDTAALLYSSGTTGTNKGVVLTHRNFIASALMVISDQELEGERHLTHLCLVPMFHVYGLGCIVYGQLQRGNAVVSMGKFTFVRMLEAIQEYKITHLPLVPPIVIAVAKENIVARYDLSSLKKVMSGAAPLGKDIMEECAKRIPQAAVTQGYGLTESCGIATITFPKERNSHFGSAGTLVPGLEAKIVNLETGRSLPPNQSGEVWLRGPNIMTGYFNNPNATKMTLDKEGWLHTGDMGYFDDEGGLFIVDRIKELIKYKGFQVPPAELEGLLLTHPQIVDAGVIPLPDLNAGEVPIAYVVRTPGSSLTEKDVMAYVAKQVAPFKRLHRINFVDSIPKSSSGKILRRELIAKTKSKL</sequence>
<evidence type="ECO:0000256" key="3">
    <source>
        <dbReference type="ARBA" id="ARBA00022741"/>
    </source>
</evidence>
<reference evidence="7" key="1">
    <citation type="journal article" date="2015" name="Plant J.">
        <title>Improved white spruce (Picea glauca) genome assemblies and annotation of large gene families of conifer terpenoid and phenolic defense metabolism.</title>
        <authorList>
            <person name="Warren R.L."/>
            <person name="Keeling C.I."/>
            <person name="Yuen M.M."/>
            <person name="Raymond A."/>
            <person name="Taylor G.A."/>
            <person name="Vandervalk B.P."/>
            <person name="Mohamadi H."/>
            <person name="Paulino D."/>
            <person name="Chiu R."/>
            <person name="Jackman S.D."/>
            <person name="Robertson G."/>
            <person name="Yang C."/>
            <person name="Hoffmann M."/>
            <person name="Weigel D."/>
            <person name="Nelson D.R."/>
            <person name="Ritland C."/>
            <person name="Isabel N."/>
            <person name="Jaquish B."/>
            <person name="Yanchuk A."/>
            <person name="Bousquet J."/>
            <person name="Jones S.J."/>
            <person name="MacKay J."/>
            <person name="Birol I."/>
            <person name="Bohlmann J."/>
        </authorList>
    </citation>
    <scope>NUCLEOTIDE SEQUENCE</scope>
</reference>
<dbReference type="SUPFAM" id="SSF56801">
    <property type="entry name" value="Acetyl-CoA synthetase-like"/>
    <property type="match status" value="1"/>
</dbReference>
<dbReference type="Gene3D" id="3.30.300.30">
    <property type="match status" value="1"/>
</dbReference>
<evidence type="ECO:0000256" key="2">
    <source>
        <dbReference type="ARBA" id="ARBA00022598"/>
    </source>
</evidence>
<dbReference type="EMBL" id="GCHX01523410">
    <property type="protein sequence ID" value="JAI17604.1"/>
    <property type="molecule type" value="Transcribed_RNA"/>
</dbReference>
<dbReference type="PANTHER" id="PTHR24096">
    <property type="entry name" value="LONG-CHAIN-FATTY-ACID--COA LIGASE"/>
    <property type="match status" value="1"/>
</dbReference>
<comment type="similarity">
    <text evidence="1">Belongs to the ATP-dependent AMP-binding enzyme family.</text>
</comment>
<evidence type="ECO:0000256" key="4">
    <source>
        <dbReference type="ARBA" id="ARBA00022840"/>
    </source>
</evidence>
<keyword evidence="3" id="KW-0547">Nucleotide-binding</keyword>
<dbReference type="Gene3D" id="3.40.50.12780">
    <property type="entry name" value="N-terminal domain of ligase-like"/>
    <property type="match status" value="1"/>
</dbReference>
<accession>A0A0G7ZNY1</accession>
<dbReference type="Pfam" id="PF13193">
    <property type="entry name" value="AMP-binding_C"/>
    <property type="match status" value="1"/>
</dbReference>
<dbReference type="InterPro" id="IPR025110">
    <property type="entry name" value="AMP-bd_C"/>
</dbReference>
<dbReference type="Pfam" id="PF00501">
    <property type="entry name" value="AMP-binding"/>
    <property type="match status" value="1"/>
</dbReference>
<keyword evidence="2 7" id="KW-0436">Ligase</keyword>
<protein>
    <submittedName>
        <fullName evidence="7">Putative 4-coumarate-CoA ligase</fullName>
        <ecNumber evidence="7">6.2.1.12</ecNumber>
    </submittedName>
</protein>
<dbReference type="AlphaFoldDB" id="A0A0G7ZNY1"/>
<dbReference type="FunFam" id="3.30.300.30:FF:000007">
    <property type="entry name" value="4-coumarate--CoA ligase 2"/>
    <property type="match status" value="1"/>
</dbReference>
<organism evidence="7">
    <name type="scientific">Picea glauca</name>
    <name type="common">White spruce</name>
    <name type="synonym">Pinus glauca</name>
    <dbReference type="NCBI Taxonomy" id="3330"/>
    <lineage>
        <taxon>Eukaryota</taxon>
        <taxon>Viridiplantae</taxon>
        <taxon>Streptophyta</taxon>
        <taxon>Embryophyta</taxon>
        <taxon>Tracheophyta</taxon>
        <taxon>Spermatophyta</taxon>
        <taxon>Pinopsida</taxon>
        <taxon>Pinidae</taxon>
        <taxon>Conifers I</taxon>
        <taxon>Pinales</taxon>
        <taxon>Pinaceae</taxon>
        <taxon>Picea</taxon>
    </lineage>
</organism>
<feature type="domain" description="AMP-binding enzyme C-terminal" evidence="6">
    <location>
        <begin position="451"/>
        <end position="526"/>
    </location>
</feature>
<dbReference type="EC" id="6.2.1.12" evidence="7"/>
<dbReference type="GO" id="GO:0005524">
    <property type="term" value="F:ATP binding"/>
    <property type="evidence" value="ECO:0007669"/>
    <property type="project" value="UniProtKB-KW"/>
</dbReference>
<evidence type="ECO:0000313" key="7">
    <source>
        <dbReference type="EMBL" id="JAI17604.1"/>
    </source>
</evidence>
<name>A0A0G7ZNY1_PICGL</name>
<dbReference type="GO" id="GO:0016207">
    <property type="term" value="F:4-coumarate-CoA ligase activity"/>
    <property type="evidence" value="ECO:0007669"/>
    <property type="project" value="UniProtKB-EC"/>
</dbReference>
<feature type="domain" description="AMP-dependent synthetase/ligase" evidence="5">
    <location>
        <begin position="40"/>
        <end position="400"/>
    </location>
</feature>
<evidence type="ECO:0000259" key="5">
    <source>
        <dbReference type="Pfam" id="PF00501"/>
    </source>
</evidence>